<sequence length="182" mass="19215">MRKKLTVLAALLTLPAAAVAASETFAAPAKVALMMLGGTRVPCQNLPPNTPISRAACATVSLDAPGFKSQWSMVGELPFTNLFIVSDWTADAGRAGSFWRAYSLDGKPLVVSYQPMSIGGRVALIYSAQRQAAPVLPGRVAPALKFQSCEAALAAGYRAMRRGEPGYSQKLDPDKDGIACDK</sequence>
<dbReference type="RefSeq" id="WP_317641809.1">
    <property type="nucleotide sequence ID" value="NZ_JAPMIV010000063.1"/>
</dbReference>
<keyword evidence="1" id="KW-0732">Signal</keyword>
<dbReference type="Proteomes" id="UP001276150">
    <property type="component" value="Unassembled WGS sequence"/>
</dbReference>
<feature type="domain" description="Excalibur calcium-binding" evidence="2">
    <location>
        <begin position="145"/>
        <end position="181"/>
    </location>
</feature>
<evidence type="ECO:0000313" key="3">
    <source>
        <dbReference type="EMBL" id="MDV6376452.1"/>
    </source>
</evidence>
<accession>A0ABU4DVI4</accession>
<comment type="caution">
    <text evidence="3">The sequence shown here is derived from an EMBL/GenBank/DDBJ whole genome shotgun (WGS) entry which is preliminary data.</text>
</comment>
<proteinExistence type="predicted"/>
<feature type="chain" id="PRO_5045411329" evidence="1">
    <location>
        <begin position="21"/>
        <end position="182"/>
    </location>
</feature>
<dbReference type="EMBL" id="JAPMIV010000063">
    <property type="protein sequence ID" value="MDV6376452.1"/>
    <property type="molecule type" value="Genomic_DNA"/>
</dbReference>
<feature type="signal peptide" evidence="1">
    <location>
        <begin position="1"/>
        <end position="20"/>
    </location>
</feature>
<dbReference type="SMART" id="SM00894">
    <property type="entry name" value="Excalibur"/>
    <property type="match status" value="1"/>
</dbReference>
<evidence type="ECO:0000313" key="4">
    <source>
        <dbReference type="Proteomes" id="UP001276150"/>
    </source>
</evidence>
<organism evidence="3 4">
    <name type="scientific">Deinococcus arenicola</name>
    <dbReference type="NCBI Taxonomy" id="2994950"/>
    <lineage>
        <taxon>Bacteria</taxon>
        <taxon>Thermotogati</taxon>
        <taxon>Deinococcota</taxon>
        <taxon>Deinococci</taxon>
        <taxon>Deinococcales</taxon>
        <taxon>Deinococcaceae</taxon>
        <taxon>Deinococcus</taxon>
    </lineage>
</organism>
<evidence type="ECO:0000259" key="2">
    <source>
        <dbReference type="SMART" id="SM00894"/>
    </source>
</evidence>
<gene>
    <name evidence="3" type="ORF">ORD21_17815</name>
</gene>
<reference evidence="3 4" key="1">
    <citation type="submission" date="2022-11" db="EMBL/GenBank/DDBJ databases">
        <title>Deinococcus ZS9-10, Low Temperature and Draught-tolerating, UV-resistant Bacteria from Continental Antarctica.</title>
        <authorList>
            <person name="Cheng L."/>
        </authorList>
    </citation>
    <scope>NUCLEOTIDE SEQUENCE [LARGE SCALE GENOMIC DNA]</scope>
    <source>
        <strain evidence="3 4">ZS9-10</strain>
    </source>
</reference>
<keyword evidence="4" id="KW-1185">Reference proteome</keyword>
<evidence type="ECO:0000256" key="1">
    <source>
        <dbReference type="SAM" id="SignalP"/>
    </source>
</evidence>
<protein>
    <submittedName>
        <fullName evidence="3">Excalibur calcium-binding domain-containing protein</fullName>
    </submittedName>
</protein>
<name>A0ABU4DVI4_9DEIO</name>
<dbReference type="InterPro" id="IPR008613">
    <property type="entry name" value="Excalibur_Ca-bd_domain"/>
</dbReference>
<dbReference type="Pfam" id="PF05901">
    <property type="entry name" value="Excalibur"/>
    <property type="match status" value="1"/>
</dbReference>